<dbReference type="Pfam" id="PF13579">
    <property type="entry name" value="Glyco_trans_4_4"/>
    <property type="match status" value="1"/>
</dbReference>
<feature type="domain" description="Glycosyl transferase family 1" evidence="1">
    <location>
        <begin position="333"/>
        <end position="512"/>
    </location>
</feature>
<name>A0ABV0CZS4_9SPHN</name>
<evidence type="ECO:0000259" key="1">
    <source>
        <dbReference type="Pfam" id="PF00534"/>
    </source>
</evidence>
<dbReference type="PANTHER" id="PTHR12526">
    <property type="entry name" value="GLYCOSYLTRANSFERASE"/>
    <property type="match status" value="1"/>
</dbReference>
<protein>
    <submittedName>
        <fullName evidence="3">Glycosyltransferase family 4 protein</fullName>
    </submittedName>
</protein>
<dbReference type="InterPro" id="IPR001296">
    <property type="entry name" value="Glyco_trans_1"/>
</dbReference>
<dbReference type="SUPFAM" id="SSF53756">
    <property type="entry name" value="UDP-Glycosyltransferase/glycogen phosphorylase"/>
    <property type="match status" value="1"/>
</dbReference>
<evidence type="ECO:0000313" key="4">
    <source>
        <dbReference type="Proteomes" id="UP001484535"/>
    </source>
</evidence>
<accession>A0ABV0CZS4</accession>
<organism evidence="3 4">
    <name type="scientific">Aurantiacibacter flavus</name>
    <dbReference type="NCBI Taxonomy" id="3145232"/>
    <lineage>
        <taxon>Bacteria</taxon>
        <taxon>Pseudomonadati</taxon>
        <taxon>Pseudomonadota</taxon>
        <taxon>Alphaproteobacteria</taxon>
        <taxon>Sphingomonadales</taxon>
        <taxon>Erythrobacteraceae</taxon>
        <taxon>Aurantiacibacter</taxon>
    </lineage>
</organism>
<dbReference type="InterPro" id="IPR028098">
    <property type="entry name" value="Glyco_trans_4-like_N"/>
</dbReference>
<proteinExistence type="predicted"/>
<feature type="domain" description="Glycosyltransferase subfamily 4-like N-terminal" evidence="2">
    <location>
        <begin position="128"/>
        <end position="317"/>
    </location>
</feature>
<dbReference type="Pfam" id="PF00534">
    <property type="entry name" value="Glycos_transf_1"/>
    <property type="match status" value="1"/>
</dbReference>
<comment type="caution">
    <text evidence="3">The sequence shown here is derived from an EMBL/GenBank/DDBJ whole genome shotgun (WGS) entry which is preliminary data.</text>
</comment>
<keyword evidence="4" id="KW-1185">Reference proteome</keyword>
<dbReference type="Gene3D" id="3.40.50.2000">
    <property type="entry name" value="Glycogen Phosphorylase B"/>
    <property type="match status" value="2"/>
</dbReference>
<dbReference type="RefSeq" id="WP_346785561.1">
    <property type="nucleotide sequence ID" value="NZ_JBDLBR010000004.1"/>
</dbReference>
<dbReference type="EMBL" id="JBDLBR010000004">
    <property type="protein sequence ID" value="MEN7538106.1"/>
    <property type="molecule type" value="Genomic_DNA"/>
</dbReference>
<gene>
    <name evidence="3" type="ORF">ABDJ38_13060</name>
</gene>
<dbReference type="Proteomes" id="UP001484535">
    <property type="component" value="Unassembled WGS sequence"/>
</dbReference>
<evidence type="ECO:0000313" key="3">
    <source>
        <dbReference type="EMBL" id="MEN7538106.1"/>
    </source>
</evidence>
<evidence type="ECO:0000259" key="2">
    <source>
        <dbReference type="Pfam" id="PF13579"/>
    </source>
</evidence>
<reference evidence="3 4" key="1">
    <citation type="submission" date="2024-05" db="EMBL/GenBank/DDBJ databases">
        <authorList>
            <person name="Park S."/>
        </authorList>
    </citation>
    <scope>NUCLEOTIDE SEQUENCE [LARGE SCALE GENOMIC DNA]</scope>
    <source>
        <strain evidence="3 4">DGU5</strain>
    </source>
</reference>
<dbReference type="CDD" id="cd03794">
    <property type="entry name" value="GT4_WbuB-like"/>
    <property type="match status" value="1"/>
</dbReference>
<sequence>MTNDEIHTQACGLAKAAMHLAAKGKMSALDLSRQAVELASDSFTLSAHCRVALQLYDTDALENAVRLMEAQSEECPALHSLVCDMRSGPLAAVELARQLSVRGPADMEPVPGRILYVLDKSLPQATDGYATRSHGIVRALLQKGVDLVCVTRPGFPYDLHQDSNVSEAADLVEVVDGVKYHRLAWPRRSCFPAMPMESMAYGSLAYLRQSTKRLAEAIARHRPACVVAASNMATALPACLAAHGSGLPFVYEVRGFWEITRASRDPQYLLTPTGRQERYLEVATALAAEAVVTLTGAMRNELVLRGVPEQRIVLAPNASDPHRFSPIPRDPALMQQLRLHEDMPVIGYVGTFNPYEGLDDLVRACAGLRQEGLEFRLVLVGSGPEKVDGHCVVTEQLLELADKLGLGEWVIMPGRVLYEDAVRWYSLIDIAAFPRKPKSVTEFVSPLKPLEALAMEKAVVVSSVGGMREMVEDGRTGLVFPKGDPSALGAALRKLLKNEKLRQNLGKKGRAWIQQERSWRDAANEMLNALEPVM</sequence>